<dbReference type="PROSITE" id="PS51664">
    <property type="entry name" value="YCAO"/>
    <property type="match status" value="1"/>
</dbReference>
<protein>
    <submittedName>
        <fullName evidence="2">Methanogenesis marker 1 protein</fullName>
    </submittedName>
</protein>
<dbReference type="PANTHER" id="PTHR37809">
    <property type="entry name" value="RIBOSOMAL PROTEIN S12 METHYLTHIOTRANSFERASE ACCESSORY FACTOR YCAO"/>
    <property type="match status" value="1"/>
</dbReference>
<feature type="domain" description="YcaO" evidence="1">
    <location>
        <begin position="105"/>
        <end position="442"/>
    </location>
</feature>
<gene>
    <name evidence="2" type="ORF">DEJ50_11370</name>
</gene>
<dbReference type="PANTHER" id="PTHR37809:SF1">
    <property type="entry name" value="RIBOSOMAL PROTEIN S12 METHYLTHIOTRANSFERASE ACCESSORY FACTOR YCAO"/>
    <property type="match status" value="1"/>
</dbReference>
<reference evidence="2 3" key="1">
    <citation type="submission" date="2018-05" db="EMBL/GenBank/DDBJ databases">
        <title>Streptomyces venezuelae.</title>
        <authorList>
            <person name="Kim W."/>
            <person name="Lee N."/>
            <person name="Cho B.-K."/>
        </authorList>
    </citation>
    <scope>NUCLEOTIDE SEQUENCE [LARGE SCALE GENOMIC DNA]</scope>
    <source>
        <strain evidence="2 3">ATCC 21782</strain>
    </source>
</reference>
<dbReference type="Proteomes" id="UP000325211">
    <property type="component" value="Chromosome"/>
</dbReference>
<dbReference type="Pfam" id="PF02624">
    <property type="entry name" value="YcaO"/>
    <property type="match status" value="1"/>
</dbReference>
<evidence type="ECO:0000259" key="1">
    <source>
        <dbReference type="PROSITE" id="PS51664"/>
    </source>
</evidence>
<proteinExistence type="predicted"/>
<name>A0A5P2D190_STRVZ</name>
<dbReference type="AlphaFoldDB" id="A0A5P2D190"/>
<dbReference type="NCBIfam" id="TIGR00702">
    <property type="entry name" value="YcaO-type kinase domain"/>
    <property type="match status" value="1"/>
</dbReference>
<organism evidence="2 3">
    <name type="scientific">Streptomyces venezuelae</name>
    <dbReference type="NCBI Taxonomy" id="54571"/>
    <lineage>
        <taxon>Bacteria</taxon>
        <taxon>Bacillati</taxon>
        <taxon>Actinomycetota</taxon>
        <taxon>Actinomycetes</taxon>
        <taxon>Kitasatosporales</taxon>
        <taxon>Streptomycetaceae</taxon>
        <taxon>Streptomyces</taxon>
    </lineage>
</organism>
<accession>A0A5P2D190</accession>
<dbReference type="OrthoDB" id="109999at2"/>
<dbReference type="InterPro" id="IPR003776">
    <property type="entry name" value="YcaO-like_dom"/>
</dbReference>
<sequence length="442" mass="47561">MSREARQAVGQKGIQRQMTIVHTRVPASLDRTHWFPPAADAPATACGTSLRTRTLEETEALARASFTRCGITRVADVTELDVLGIPVFNSFRPAAAPGLNTVTSGKGMTAAAARVSAMMEAIERTWCEQRAGEPPLRASYAELCASGVPALDPRRLILKRGHTWTEDASIAWWPVRELASNTEVLIPALAVFVPFPNECGMFRSNTIGLAVGNSPQEALLHGLLETIEHDCTAFGETLKSGWNIRLSSLPDAARELVGRFGQMGVNVQVFAYVNDIGVPTFFATTDDTQAGDGMLFNGGAGCHLDPVVAVTRALTEAAQSRLAVIAGAREDFAGQAYRRHSSYEALREMYEVWSSGRPTADFDVVQSSSTGTTDGDLEVVLAGLERAGLPLVFATELAPDDLPFSVTKVIVPGLEVYHNDPARLGTRLHREMVRAGLTKALS</sequence>
<dbReference type="EMBL" id="CP029190">
    <property type="protein sequence ID" value="QES48330.1"/>
    <property type="molecule type" value="Genomic_DNA"/>
</dbReference>
<dbReference type="Gene3D" id="3.30.160.660">
    <property type="match status" value="1"/>
</dbReference>
<evidence type="ECO:0000313" key="3">
    <source>
        <dbReference type="Proteomes" id="UP000325211"/>
    </source>
</evidence>
<evidence type="ECO:0000313" key="2">
    <source>
        <dbReference type="EMBL" id="QES48330.1"/>
    </source>
</evidence>